<accession>A0A0C2YHF2</accession>
<organism evidence="2 3">
    <name type="scientific">Hebeloma cylindrosporum</name>
    <dbReference type="NCBI Taxonomy" id="76867"/>
    <lineage>
        <taxon>Eukaryota</taxon>
        <taxon>Fungi</taxon>
        <taxon>Dikarya</taxon>
        <taxon>Basidiomycota</taxon>
        <taxon>Agaricomycotina</taxon>
        <taxon>Agaricomycetes</taxon>
        <taxon>Agaricomycetidae</taxon>
        <taxon>Agaricales</taxon>
        <taxon>Agaricineae</taxon>
        <taxon>Hymenogastraceae</taxon>
        <taxon>Hebeloma</taxon>
    </lineage>
</organism>
<dbReference type="OrthoDB" id="2683368at2759"/>
<feature type="compositionally biased region" description="Low complexity" evidence="1">
    <location>
        <begin position="82"/>
        <end position="97"/>
    </location>
</feature>
<reference evidence="3" key="2">
    <citation type="submission" date="2015-01" db="EMBL/GenBank/DDBJ databases">
        <title>Evolutionary Origins and Diversification of the Mycorrhizal Mutualists.</title>
        <authorList>
            <consortium name="DOE Joint Genome Institute"/>
            <consortium name="Mycorrhizal Genomics Consortium"/>
            <person name="Kohler A."/>
            <person name="Kuo A."/>
            <person name="Nagy L.G."/>
            <person name="Floudas D."/>
            <person name="Copeland A."/>
            <person name="Barry K.W."/>
            <person name="Cichocki N."/>
            <person name="Veneault-Fourrey C."/>
            <person name="LaButti K."/>
            <person name="Lindquist E.A."/>
            <person name="Lipzen A."/>
            <person name="Lundell T."/>
            <person name="Morin E."/>
            <person name="Murat C."/>
            <person name="Riley R."/>
            <person name="Ohm R."/>
            <person name="Sun H."/>
            <person name="Tunlid A."/>
            <person name="Henrissat B."/>
            <person name="Grigoriev I.V."/>
            <person name="Hibbett D.S."/>
            <person name="Martin F."/>
        </authorList>
    </citation>
    <scope>NUCLEOTIDE SEQUENCE [LARGE SCALE GENOMIC DNA]</scope>
    <source>
        <strain evidence="3">h7</strain>
    </source>
</reference>
<evidence type="ECO:0000313" key="3">
    <source>
        <dbReference type="Proteomes" id="UP000053424"/>
    </source>
</evidence>
<dbReference type="Proteomes" id="UP000053424">
    <property type="component" value="Unassembled WGS sequence"/>
</dbReference>
<dbReference type="EMBL" id="KN831768">
    <property type="protein sequence ID" value="KIM49158.1"/>
    <property type="molecule type" value="Genomic_DNA"/>
</dbReference>
<gene>
    <name evidence="2" type="ORF">M413DRAFT_21429</name>
</gene>
<reference evidence="2 3" key="1">
    <citation type="submission" date="2014-04" db="EMBL/GenBank/DDBJ databases">
        <authorList>
            <consortium name="DOE Joint Genome Institute"/>
            <person name="Kuo A."/>
            <person name="Gay G."/>
            <person name="Dore J."/>
            <person name="Kohler A."/>
            <person name="Nagy L.G."/>
            <person name="Floudas D."/>
            <person name="Copeland A."/>
            <person name="Barry K.W."/>
            <person name="Cichocki N."/>
            <person name="Veneault-Fourrey C."/>
            <person name="LaButti K."/>
            <person name="Lindquist E.A."/>
            <person name="Lipzen A."/>
            <person name="Lundell T."/>
            <person name="Morin E."/>
            <person name="Murat C."/>
            <person name="Sun H."/>
            <person name="Tunlid A."/>
            <person name="Henrissat B."/>
            <person name="Grigoriev I.V."/>
            <person name="Hibbett D.S."/>
            <person name="Martin F."/>
            <person name="Nordberg H.P."/>
            <person name="Cantor M.N."/>
            <person name="Hua S.X."/>
        </authorList>
    </citation>
    <scope>NUCLEOTIDE SEQUENCE [LARGE SCALE GENOMIC DNA]</scope>
    <source>
        <strain evidence="3">h7</strain>
    </source>
</reference>
<protein>
    <submittedName>
        <fullName evidence="2">Uncharacterized protein</fullName>
    </submittedName>
</protein>
<evidence type="ECO:0000256" key="1">
    <source>
        <dbReference type="SAM" id="MobiDB-lite"/>
    </source>
</evidence>
<proteinExistence type="predicted"/>
<feature type="region of interest" description="Disordered" evidence="1">
    <location>
        <begin position="1"/>
        <end position="146"/>
    </location>
</feature>
<sequence>MSSVSRTPRGLPANPRPRAKSATKPPVPPESKYQPHDALSLPTNPRARRPSIPREQMLDSDWNPSQKPRRRNDLSGARNARSSGNSSPTSSSGSSFGARDNRSQASSRTSLQSDEGRQGKESGSDANSYLPSRDSTDNDSPTANAKDTGFVWNRVAEVASVFTQEFSKVWATGLLPVGTTADTEEGESHLTLVMRAYHLSKARTPSELPDWLFSDRERGQVGLLRSPPNDAARTDPAQQAQRDSRPDNHGSKNLGPYPKDSTRPRTTPPARFSGSDRLRSIREDRRKASGTQI</sequence>
<name>A0A0C2YHF2_HEBCY</name>
<dbReference type="HOGENOM" id="CLU_966592_0_0_1"/>
<feature type="compositionally biased region" description="Basic and acidic residues" evidence="1">
    <location>
        <begin position="274"/>
        <end position="287"/>
    </location>
</feature>
<feature type="region of interest" description="Disordered" evidence="1">
    <location>
        <begin position="221"/>
        <end position="293"/>
    </location>
</feature>
<evidence type="ECO:0000313" key="2">
    <source>
        <dbReference type="EMBL" id="KIM49158.1"/>
    </source>
</evidence>
<dbReference type="AlphaFoldDB" id="A0A0C2YHF2"/>
<feature type="compositionally biased region" description="Polar residues" evidence="1">
    <location>
        <begin position="103"/>
        <end position="113"/>
    </location>
</feature>
<feature type="compositionally biased region" description="Basic and acidic residues" evidence="1">
    <location>
        <begin position="114"/>
        <end position="123"/>
    </location>
</feature>
<keyword evidence="3" id="KW-1185">Reference proteome</keyword>